<keyword evidence="2" id="KW-1185">Reference proteome</keyword>
<accession>A0ABQ6VNH1</accession>
<comment type="caution">
    <text evidence="1">The sequence shown here is derived from an EMBL/GenBank/DDBJ whole genome shotgun (WGS) entry which is preliminary data.</text>
</comment>
<gene>
    <name evidence="1" type="ORF">GBG18_06765</name>
</gene>
<evidence type="ECO:0008006" key="3">
    <source>
        <dbReference type="Google" id="ProtNLM"/>
    </source>
</evidence>
<organism evidence="1 2">
    <name type="scientific">Poseidonibacter ostreae</name>
    <dbReference type="NCBI Taxonomy" id="2654171"/>
    <lineage>
        <taxon>Bacteria</taxon>
        <taxon>Pseudomonadati</taxon>
        <taxon>Campylobacterota</taxon>
        <taxon>Epsilonproteobacteria</taxon>
        <taxon>Campylobacterales</taxon>
        <taxon>Arcobacteraceae</taxon>
        <taxon>Poseidonibacter</taxon>
    </lineage>
</organism>
<protein>
    <recommendedName>
        <fullName evidence="3">HNH nuclease domain-containing protein</fullName>
    </recommendedName>
</protein>
<sequence length="351" mass="41318">MFYTIEKVDDHPCIGMQSILNIFFQNILSTGNWSISKQHHLLQAANGNTTLIKDLRKLNRKINSKNNIVKQTINHQFINNNKIEELCFGTIPLEDNIKWDIDFGKEIKSFFDTSYPSKLDLSIFKRTGCRIKPTKRFYQDFILKNGHVCPFCSILTHKNPFGKKRGDFDHYLDKTHYPFSSLNLDNLIPMCTECNQDYKHTDNLLKTSSGIKRKFIYPYSITNPFILVIRNMDQDNMNWKFNICIFSNLDYNLLHDFDDVFNIGDRIKRELSKRYDKWIKEEVKRYIITQGPLSINGFKKYLLDVAKNVIDINDRTIEATLLQYALFIYLGTTINEEVNDIFLGSFLFNYI</sequence>
<evidence type="ECO:0000313" key="2">
    <source>
        <dbReference type="Proteomes" id="UP000461010"/>
    </source>
</evidence>
<proteinExistence type="predicted"/>
<dbReference type="RefSeq" id="WP_152189600.1">
    <property type="nucleotide sequence ID" value="NZ_WFKI01000011.1"/>
</dbReference>
<dbReference type="EMBL" id="WFKJ01000016">
    <property type="protein sequence ID" value="KAB7891558.1"/>
    <property type="molecule type" value="Genomic_DNA"/>
</dbReference>
<reference evidence="1 2" key="1">
    <citation type="submission" date="2019-10" db="EMBL/GenBank/DDBJ databases">
        <title>Poseidonibacter ostreae sp. nov., isolated from the gut of the Ostrea denselamellosa.</title>
        <authorList>
            <person name="Choi A."/>
        </authorList>
    </citation>
    <scope>NUCLEOTIDE SEQUENCE [LARGE SCALE GENOMIC DNA]</scope>
    <source>
        <strain evidence="1 2">SJOD-M-5</strain>
    </source>
</reference>
<name>A0ABQ6VNH1_9BACT</name>
<dbReference type="Proteomes" id="UP000461010">
    <property type="component" value="Unassembled WGS sequence"/>
</dbReference>
<evidence type="ECO:0000313" key="1">
    <source>
        <dbReference type="EMBL" id="KAB7891558.1"/>
    </source>
</evidence>